<reference evidence="2" key="2">
    <citation type="submission" date="2021-04" db="EMBL/GenBank/DDBJ databases">
        <authorList>
            <person name="Gilroy R."/>
        </authorList>
    </citation>
    <scope>NUCLEOTIDE SEQUENCE</scope>
    <source>
        <strain evidence="2">ChiGjej4B4-12881</strain>
    </source>
</reference>
<comment type="caution">
    <text evidence="2">The sequence shown here is derived from an EMBL/GenBank/DDBJ whole genome shotgun (WGS) entry which is preliminary data.</text>
</comment>
<feature type="signal peptide" evidence="1">
    <location>
        <begin position="1"/>
        <end position="17"/>
    </location>
</feature>
<gene>
    <name evidence="2" type="ORF">IAA28_05485</name>
</gene>
<protein>
    <submittedName>
        <fullName evidence="2">Uncharacterized protein</fullName>
    </submittedName>
</protein>
<proteinExistence type="predicted"/>
<dbReference type="Proteomes" id="UP000886780">
    <property type="component" value="Unassembled WGS sequence"/>
</dbReference>
<evidence type="ECO:0000313" key="3">
    <source>
        <dbReference type="Proteomes" id="UP000886780"/>
    </source>
</evidence>
<feature type="chain" id="PRO_5039329239" evidence="1">
    <location>
        <begin position="18"/>
        <end position="215"/>
    </location>
</feature>
<dbReference type="PROSITE" id="PS51257">
    <property type="entry name" value="PROKAR_LIPOPROTEIN"/>
    <property type="match status" value="1"/>
</dbReference>
<keyword evidence="1" id="KW-0732">Signal</keyword>
<organism evidence="2 3">
    <name type="scientific">Candidatus Lachnoclostridium stercoripullorum</name>
    <dbReference type="NCBI Taxonomy" id="2838635"/>
    <lineage>
        <taxon>Bacteria</taxon>
        <taxon>Bacillati</taxon>
        <taxon>Bacillota</taxon>
        <taxon>Clostridia</taxon>
        <taxon>Lachnospirales</taxon>
        <taxon>Lachnospiraceae</taxon>
    </lineage>
</organism>
<dbReference type="EMBL" id="DXEU01000098">
    <property type="protein sequence ID" value="HIX52238.1"/>
    <property type="molecule type" value="Genomic_DNA"/>
</dbReference>
<accession>A0A9D2AW84</accession>
<sequence>MKRKTFFLMFLSASALAAGCGNGVIRELPAMELPTMELPARELPAEETKFSFDDLQGLEFIFSSGAGAWGTTLQVRWDGSFAGTYSDSNMGETGPEYPGGTQYRCDFSGQFTEPEKVNDYTYSVEIAAMDYVEPAGSEEIRDGILYRYTDVYGLSRDGEILIYLPGAPLEELSQEFRSWIGYYDLSGAEDETLSFYALNNAAEQQGFGSRSVEGE</sequence>
<name>A0A9D2AW84_9FIRM</name>
<reference evidence="2" key="1">
    <citation type="journal article" date="2021" name="PeerJ">
        <title>Extensive microbial diversity within the chicken gut microbiome revealed by metagenomics and culture.</title>
        <authorList>
            <person name="Gilroy R."/>
            <person name="Ravi A."/>
            <person name="Getino M."/>
            <person name="Pursley I."/>
            <person name="Horton D.L."/>
            <person name="Alikhan N.F."/>
            <person name="Baker D."/>
            <person name="Gharbi K."/>
            <person name="Hall N."/>
            <person name="Watson M."/>
            <person name="Adriaenssens E.M."/>
            <person name="Foster-Nyarko E."/>
            <person name="Jarju S."/>
            <person name="Secka A."/>
            <person name="Antonio M."/>
            <person name="Oren A."/>
            <person name="Chaudhuri R.R."/>
            <person name="La Ragione R."/>
            <person name="Hildebrand F."/>
            <person name="Pallen M.J."/>
        </authorList>
    </citation>
    <scope>NUCLEOTIDE SEQUENCE</scope>
    <source>
        <strain evidence="2">ChiGjej4B4-12881</strain>
    </source>
</reference>
<evidence type="ECO:0000256" key="1">
    <source>
        <dbReference type="SAM" id="SignalP"/>
    </source>
</evidence>
<dbReference type="AlphaFoldDB" id="A0A9D2AW84"/>
<evidence type="ECO:0000313" key="2">
    <source>
        <dbReference type="EMBL" id="HIX52238.1"/>
    </source>
</evidence>